<protein>
    <submittedName>
        <fullName evidence="1">Uncharacterized protein</fullName>
    </submittedName>
</protein>
<proteinExistence type="predicted"/>
<dbReference type="AlphaFoldDB" id="A0AAV1VL65"/>
<gene>
    <name evidence="1" type="ORF">PM001_LOCUS32147</name>
</gene>
<name>A0AAV1VL65_9STRA</name>
<comment type="caution">
    <text evidence="1">The sequence shown here is derived from an EMBL/GenBank/DDBJ whole genome shotgun (WGS) entry which is preliminary data.</text>
</comment>
<dbReference type="EMBL" id="CAKLBY020000378">
    <property type="protein sequence ID" value="CAK7946997.1"/>
    <property type="molecule type" value="Genomic_DNA"/>
</dbReference>
<reference evidence="1" key="1">
    <citation type="submission" date="2024-01" db="EMBL/GenBank/DDBJ databases">
        <authorList>
            <person name="Webb A."/>
        </authorList>
    </citation>
    <scope>NUCLEOTIDE SEQUENCE</scope>
    <source>
        <strain evidence="1">Pm1</strain>
    </source>
</reference>
<dbReference type="Proteomes" id="UP001162060">
    <property type="component" value="Unassembled WGS sequence"/>
</dbReference>
<sequence>MHETLFPLHVVLADRWEHERALERLCRVSATMNLTTVVEVQVQVVFVTIVPAALLKEEHEVRKGSANRPTS</sequence>
<organism evidence="1 2">
    <name type="scientific">Peronospora matthiolae</name>
    <dbReference type="NCBI Taxonomy" id="2874970"/>
    <lineage>
        <taxon>Eukaryota</taxon>
        <taxon>Sar</taxon>
        <taxon>Stramenopiles</taxon>
        <taxon>Oomycota</taxon>
        <taxon>Peronosporomycetes</taxon>
        <taxon>Peronosporales</taxon>
        <taxon>Peronosporaceae</taxon>
        <taxon>Peronospora</taxon>
    </lineage>
</organism>
<evidence type="ECO:0000313" key="2">
    <source>
        <dbReference type="Proteomes" id="UP001162060"/>
    </source>
</evidence>
<evidence type="ECO:0000313" key="1">
    <source>
        <dbReference type="EMBL" id="CAK7946997.1"/>
    </source>
</evidence>
<accession>A0AAV1VL65</accession>